<dbReference type="Proteomes" id="UP001500363">
    <property type="component" value="Unassembled WGS sequence"/>
</dbReference>
<organism evidence="1 2">
    <name type="scientific">Kribbella lupini</name>
    <dbReference type="NCBI Taxonomy" id="291602"/>
    <lineage>
        <taxon>Bacteria</taxon>
        <taxon>Bacillati</taxon>
        <taxon>Actinomycetota</taxon>
        <taxon>Actinomycetes</taxon>
        <taxon>Propionibacteriales</taxon>
        <taxon>Kribbellaceae</taxon>
        <taxon>Kribbella</taxon>
    </lineage>
</organism>
<dbReference type="EMBL" id="BAAANC010000002">
    <property type="protein sequence ID" value="GAA1536228.1"/>
    <property type="molecule type" value="Genomic_DNA"/>
</dbReference>
<evidence type="ECO:0000313" key="2">
    <source>
        <dbReference type="Proteomes" id="UP001500363"/>
    </source>
</evidence>
<reference evidence="2" key="1">
    <citation type="journal article" date="2019" name="Int. J. Syst. Evol. Microbiol.">
        <title>The Global Catalogue of Microorganisms (GCM) 10K type strain sequencing project: providing services to taxonomists for standard genome sequencing and annotation.</title>
        <authorList>
            <consortium name="The Broad Institute Genomics Platform"/>
            <consortium name="The Broad Institute Genome Sequencing Center for Infectious Disease"/>
            <person name="Wu L."/>
            <person name="Ma J."/>
        </authorList>
    </citation>
    <scope>NUCLEOTIDE SEQUENCE [LARGE SCALE GENOMIC DNA]</scope>
    <source>
        <strain evidence="2">JCM 14303</strain>
    </source>
</reference>
<gene>
    <name evidence="1" type="ORF">GCM10009741_43500</name>
</gene>
<proteinExistence type="predicted"/>
<accession>A0ABP4M4K2</accession>
<sequence length="96" mass="10253">MDRRVTKNVACSALHSGEYVATGSQRRATAAECQLASAKYLDQVPGALVEDLEVRVFDVASGTKDPARCIIDARGNHLLTTSVHALGSRPVPVFSQ</sequence>
<keyword evidence="2" id="KW-1185">Reference proteome</keyword>
<name>A0ABP4M4K2_9ACTN</name>
<protein>
    <submittedName>
        <fullName evidence="1">Uncharacterized protein</fullName>
    </submittedName>
</protein>
<evidence type="ECO:0000313" key="1">
    <source>
        <dbReference type="EMBL" id="GAA1536228.1"/>
    </source>
</evidence>
<comment type="caution">
    <text evidence="1">The sequence shown here is derived from an EMBL/GenBank/DDBJ whole genome shotgun (WGS) entry which is preliminary data.</text>
</comment>